<dbReference type="Gene3D" id="3.10.20.310">
    <property type="entry name" value="membrane protein fhac"/>
    <property type="match status" value="1"/>
</dbReference>
<dbReference type="Proteomes" id="UP000030889">
    <property type="component" value="Unassembled WGS sequence"/>
</dbReference>
<evidence type="ECO:0000256" key="3">
    <source>
        <dbReference type="ARBA" id="ARBA00022729"/>
    </source>
</evidence>
<reference evidence="8 9" key="1">
    <citation type="submission" date="2014-09" db="EMBL/GenBank/DDBJ databases">
        <title>Alistipes sp. 627, sp. nov., a novel member of the family Rikenellaceae isolated from human faeces.</title>
        <authorList>
            <person name="Shkoporov A.N."/>
            <person name="Chaplin A.V."/>
            <person name="Motuzova O.V."/>
            <person name="Kafarskaia L.I."/>
            <person name="Khokhlova E.V."/>
            <person name="Efimov B.A."/>
        </authorList>
    </citation>
    <scope>NUCLEOTIDE SEQUENCE [LARGE SCALE GENOMIC DNA]</scope>
    <source>
        <strain evidence="8 9">627</strain>
    </source>
</reference>
<dbReference type="EMBL" id="JRGF01000003">
    <property type="protein sequence ID" value="KHE42533.1"/>
    <property type="molecule type" value="Genomic_DNA"/>
</dbReference>
<evidence type="ECO:0000259" key="6">
    <source>
        <dbReference type="Pfam" id="PF01103"/>
    </source>
</evidence>
<dbReference type="InterPro" id="IPR010827">
    <property type="entry name" value="BamA/TamA_POTRA"/>
</dbReference>
<evidence type="ECO:0000256" key="1">
    <source>
        <dbReference type="ARBA" id="ARBA00004370"/>
    </source>
</evidence>
<comment type="caution">
    <text evidence="8">The sequence shown here is derived from an EMBL/GenBank/DDBJ whole genome shotgun (WGS) entry which is preliminary data.</text>
</comment>
<dbReference type="Pfam" id="PF07244">
    <property type="entry name" value="POTRA"/>
    <property type="match status" value="1"/>
</dbReference>
<dbReference type="Gene3D" id="2.40.160.50">
    <property type="entry name" value="membrane protein fhac: a member of the omp85/tpsb transporter family"/>
    <property type="match status" value="1"/>
</dbReference>
<comment type="subcellular location">
    <subcellularLocation>
        <location evidence="1">Membrane</location>
    </subcellularLocation>
</comment>
<keyword evidence="4" id="KW-0472">Membrane</keyword>
<keyword evidence="5" id="KW-0998">Cell outer membrane</keyword>
<keyword evidence="3" id="KW-0732">Signal</keyword>
<dbReference type="PANTHER" id="PTHR12815:SF47">
    <property type="entry name" value="TRANSLOCATION AND ASSEMBLY MODULE SUBUNIT TAMA"/>
    <property type="match status" value="1"/>
</dbReference>
<evidence type="ECO:0000313" key="8">
    <source>
        <dbReference type="EMBL" id="KHE42533.1"/>
    </source>
</evidence>
<gene>
    <name evidence="8" type="ORF">LG35_02755</name>
</gene>
<dbReference type="PROSITE" id="PS51257">
    <property type="entry name" value="PROKAR_LIPOPROTEIN"/>
    <property type="match status" value="1"/>
</dbReference>
<accession>A0ABR4YJV1</accession>
<evidence type="ECO:0008006" key="10">
    <source>
        <dbReference type="Google" id="ProtNLM"/>
    </source>
</evidence>
<dbReference type="Pfam" id="PF01103">
    <property type="entry name" value="Omp85"/>
    <property type="match status" value="1"/>
</dbReference>
<evidence type="ECO:0000256" key="2">
    <source>
        <dbReference type="ARBA" id="ARBA00022692"/>
    </source>
</evidence>
<evidence type="ECO:0000256" key="5">
    <source>
        <dbReference type="ARBA" id="ARBA00023237"/>
    </source>
</evidence>
<protein>
    <recommendedName>
        <fullName evidence="10">Bacterial surface antigen (D15) domain-containing protein</fullName>
    </recommendedName>
</protein>
<dbReference type="PANTHER" id="PTHR12815">
    <property type="entry name" value="SORTING AND ASSEMBLY MACHINERY SAMM50 PROTEIN FAMILY MEMBER"/>
    <property type="match status" value="1"/>
</dbReference>
<evidence type="ECO:0000259" key="7">
    <source>
        <dbReference type="Pfam" id="PF07244"/>
    </source>
</evidence>
<evidence type="ECO:0000256" key="4">
    <source>
        <dbReference type="ARBA" id="ARBA00023136"/>
    </source>
</evidence>
<evidence type="ECO:0000313" key="9">
    <source>
        <dbReference type="Proteomes" id="UP000030889"/>
    </source>
</evidence>
<feature type="domain" description="POTRA" evidence="7">
    <location>
        <begin position="165"/>
        <end position="235"/>
    </location>
</feature>
<name>A0ABR4YJV1_9BACT</name>
<keyword evidence="9" id="KW-1185">Reference proteome</keyword>
<sequence>MKASVLRCALAFACGVASYSCSVTRHLPPDSYMLTKNKIETDRTVPRDERITAGEIDRYVRQNPSKKLLGTNLPAWLYNQADPNKENGWNNLLRRLGSEPVILDTVQTAASNRNIKLYMDSRGFYESTSRYAIEYKRNRKAVVTYSVRQGAPYRINSLSYDYQDKFLEQVIRQDSAATLIRPGDIFDLTLLNDERQRITAYLKDRGYYKFSVNNISYIADTLAGDHLVNLTMVIRQQLEGYTPEGEPIYGNNAVYRLGKIFVYPDYDATAAATDPAYLRGMDTTYYRGLYIIRSGKPKIKPQTLRRAIPIYSDYLYSAGDKQRTSSNLQRLDYFKNASVTFSEPEPEDDNYITYIGEGGEGETPVQTLERALDCDIFCTPAMRQGYTLDFEATTSSAFYALRPTVSYLNRNLFRGAELLNISLSGGYEFNTDETAAKNSYEVGLTASVTFPRFLAPFPIDRAGKLYRPLTRIEVSTNLQRKSKYHRTITGANIGYSWNNGRNTTYTVRPIDFNLVDVSFIDTDFLCSIQNSYLRESYKSQYIAAISGSYLFNNPNTGKGNSITVRVNAETAGNLTDALAHWLSSPVSEQVNIDDCGTGGQTSPRYETFYKIFGIRYSQYFRVDASVSNTIPIGYRSAVAYRFFGGIGLPYGNSSTLPMDRMFYVGGSNSMRGWPVRALGPGNSSKGRNSGFKSQLGNLRLEANLEFRFPIWNALHGAVFFDVGNVWLAGIPGAASDEVFRFDSFYKELGFNTGFGLRYDLDLIVIRLDWGVRVHDPSLPAGQRWLKAFKWGNTALNFGIGYPF</sequence>
<feature type="domain" description="Bacterial surface antigen (D15)" evidence="6">
    <location>
        <begin position="437"/>
        <end position="801"/>
    </location>
</feature>
<dbReference type="InterPro" id="IPR000184">
    <property type="entry name" value="Bac_surfAg_D15"/>
</dbReference>
<keyword evidence="2" id="KW-0812">Transmembrane</keyword>
<dbReference type="InterPro" id="IPR039910">
    <property type="entry name" value="D15-like"/>
</dbReference>
<proteinExistence type="predicted"/>
<organism evidence="8 9">
    <name type="scientific">Alistipes inops</name>
    <dbReference type="NCBI Taxonomy" id="1501391"/>
    <lineage>
        <taxon>Bacteria</taxon>
        <taxon>Pseudomonadati</taxon>
        <taxon>Bacteroidota</taxon>
        <taxon>Bacteroidia</taxon>
        <taxon>Bacteroidales</taxon>
        <taxon>Rikenellaceae</taxon>
        <taxon>Alistipes</taxon>
    </lineage>
</organism>